<feature type="compositionally biased region" description="Polar residues" evidence="1">
    <location>
        <begin position="19"/>
        <end position="40"/>
    </location>
</feature>
<evidence type="ECO:0000313" key="3">
    <source>
        <dbReference type="Proteomes" id="UP000317747"/>
    </source>
</evidence>
<proteinExistence type="predicted"/>
<comment type="caution">
    <text evidence="2">The sequence shown here is derived from an EMBL/GenBank/DDBJ whole genome shotgun (WGS) entry which is preliminary data.</text>
</comment>
<evidence type="ECO:0000256" key="1">
    <source>
        <dbReference type="SAM" id="MobiDB-lite"/>
    </source>
</evidence>
<dbReference type="AlphaFoldDB" id="A0A506QVH7"/>
<sequence>MKNRDQATLPQSIAHPEAQDTSEPGQDNERNQGTQLQTQKADAEALKAYLKYRAENPEKHVVIDEMPRRPLNIDMHEYSKK</sequence>
<organism evidence="2 3">
    <name type="scientific">Pantoea deleyi</name>
    <dbReference type="NCBI Taxonomy" id="470932"/>
    <lineage>
        <taxon>Bacteria</taxon>
        <taxon>Pseudomonadati</taxon>
        <taxon>Pseudomonadota</taxon>
        <taxon>Gammaproteobacteria</taxon>
        <taxon>Enterobacterales</taxon>
        <taxon>Erwiniaceae</taxon>
        <taxon>Pantoea</taxon>
    </lineage>
</organism>
<keyword evidence="3" id="KW-1185">Reference proteome</keyword>
<dbReference type="EMBL" id="VHJA01000006">
    <property type="protein sequence ID" value="TPV50341.1"/>
    <property type="molecule type" value="Genomic_DNA"/>
</dbReference>
<protein>
    <submittedName>
        <fullName evidence="2">Uncharacterized protein</fullName>
    </submittedName>
</protein>
<feature type="compositionally biased region" description="Polar residues" evidence="1">
    <location>
        <begin position="1"/>
        <end position="11"/>
    </location>
</feature>
<gene>
    <name evidence="2" type="ORF">FJW01_00305</name>
</gene>
<dbReference type="Proteomes" id="UP000317747">
    <property type="component" value="Unassembled WGS sequence"/>
</dbReference>
<dbReference type="RefSeq" id="WP_128085373.1">
    <property type="nucleotide sequence ID" value="NZ_CP071408.1"/>
</dbReference>
<feature type="region of interest" description="Disordered" evidence="1">
    <location>
        <begin position="1"/>
        <end position="42"/>
    </location>
</feature>
<accession>A0A506QVH7</accession>
<name>A0A506QVH7_9GAMM</name>
<evidence type="ECO:0000313" key="2">
    <source>
        <dbReference type="EMBL" id="TPV50341.1"/>
    </source>
</evidence>
<reference evidence="2 3" key="1">
    <citation type="submission" date="2019-06" db="EMBL/GenBank/DDBJ databases">
        <title>Taxogenomics and systematics of the genus Pantoea.</title>
        <authorList>
            <person name="Tambong J.T."/>
        </authorList>
    </citation>
    <scope>NUCLEOTIDE SEQUENCE [LARGE SCALE GENOMIC DNA]</scope>
    <source>
        <strain evidence="2 3">LMG 24200</strain>
    </source>
</reference>